<gene>
    <name evidence="1" type="ORF">MENTE1834_LOCUS41197</name>
</gene>
<name>A0ACB1AP17_MELEN</name>
<proteinExistence type="predicted"/>
<organism evidence="1 2">
    <name type="scientific">Meloidogyne enterolobii</name>
    <name type="common">Root-knot nematode worm</name>
    <name type="synonym">Meloidogyne mayaguensis</name>
    <dbReference type="NCBI Taxonomy" id="390850"/>
    <lineage>
        <taxon>Eukaryota</taxon>
        <taxon>Metazoa</taxon>
        <taxon>Ecdysozoa</taxon>
        <taxon>Nematoda</taxon>
        <taxon>Chromadorea</taxon>
        <taxon>Rhabditida</taxon>
        <taxon>Tylenchina</taxon>
        <taxon>Tylenchomorpha</taxon>
        <taxon>Tylenchoidea</taxon>
        <taxon>Meloidogynidae</taxon>
        <taxon>Meloidogyninae</taxon>
        <taxon>Meloidogyne</taxon>
    </lineage>
</organism>
<comment type="caution">
    <text evidence="1">The sequence shown here is derived from an EMBL/GenBank/DDBJ whole genome shotgun (WGS) entry which is preliminary data.</text>
</comment>
<keyword evidence="2" id="KW-1185">Reference proteome</keyword>
<evidence type="ECO:0000313" key="1">
    <source>
        <dbReference type="EMBL" id="CAK5096751.1"/>
    </source>
</evidence>
<accession>A0ACB1AP17</accession>
<reference evidence="1" key="1">
    <citation type="submission" date="2023-11" db="EMBL/GenBank/DDBJ databases">
        <authorList>
            <person name="Poullet M."/>
        </authorList>
    </citation>
    <scope>NUCLEOTIDE SEQUENCE</scope>
    <source>
        <strain evidence="1">E1834</strain>
    </source>
</reference>
<evidence type="ECO:0000313" key="2">
    <source>
        <dbReference type="Proteomes" id="UP001497535"/>
    </source>
</evidence>
<sequence>MTRINFISHIHLLYQHLLIGLLTVRGLIRYPNSQPIAWALSLYQHHPADSRYISTYLHAHDC</sequence>
<protein>
    <submittedName>
        <fullName evidence="1">Uncharacterized protein</fullName>
    </submittedName>
</protein>
<dbReference type="Proteomes" id="UP001497535">
    <property type="component" value="Unassembled WGS sequence"/>
</dbReference>
<dbReference type="EMBL" id="CAVMJV010000100">
    <property type="protein sequence ID" value="CAK5096751.1"/>
    <property type="molecule type" value="Genomic_DNA"/>
</dbReference>